<organism evidence="2 3">
    <name type="scientific">Eubacterium multiforme</name>
    <dbReference type="NCBI Taxonomy" id="83339"/>
    <lineage>
        <taxon>Bacteria</taxon>
        <taxon>Bacillati</taxon>
        <taxon>Bacillota</taxon>
        <taxon>Clostridia</taxon>
        <taxon>Eubacteriales</taxon>
        <taxon>Eubacteriaceae</taxon>
        <taxon>Eubacterium</taxon>
    </lineage>
</organism>
<evidence type="ECO:0000256" key="1">
    <source>
        <dbReference type="SAM" id="Phobius"/>
    </source>
</evidence>
<feature type="transmembrane region" description="Helical" evidence="1">
    <location>
        <begin position="383"/>
        <end position="402"/>
    </location>
</feature>
<keyword evidence="3" id="KW-1185">Reference proteome</keyword>
<dbReference type="EMBL" id="JAUSUF010000005">
    <property type="protein sequence ID" value="MDQ0149849.1"/>
    <property type="molecule type" value="Genomic_DNA"/>
</dbReference>
<feature type="transmembrane region" description="Helical" evidence="1">
    <location>
        <begin position="263"/>
        <end position="285"/>
    </location>
</feature>
<keyword evidence="1" id="KW-1133">Transmembrane helix</keyword>
<keyword evidence="1" id="KW-0812">Transmembrane</keyword>
<evidence type="ECO:0000313" key="3">
    <source>
        <dbReference type="Proteomes" id="UP001228504"/>
    </source>
</evidence>
<proteinExistence type="predicted"/>
<protein>
    <submittedName>
        <fullName evidence="2">Cytochrome b561</fullName>
    </submittedName>
</protein>
<feature type="transmembrane region" description="Helical" evidence="1">
    <location>
        <begin position="134"/>
        <end position="155"/>
    </location>
</feature>
<evidence type="ECO:0000313" key="2">
    <source>
        <dbReference type="EMBL" id="MDQ0149849.1"/>
    </source>
</evidence>
<feature type="transmembrane region" description="Helical" evidence="1">
    <location>
        <begin position="63"/>
        <end position="83"/>
    </location>
</feature>
<name>A0ABT9UU94_9FIRM</name>
<feature type="transmembrane region" description="Helical" evidence="1">
    <location>
        <begin position="455"/>
        <end position="473"/>
    </location>
</feature>
<feature type="transmembrane region" description="Helical" evidence="1">
    <location>
        <begin position="520"/>
        <end position="537"/>
    </location>
</feature>
<comment type="caution">
    <text evidence="2">The sequence shown here is derived from an EMBL/GenBank/DDBJ whole genome shotgun (WGS) entry which is preliminary data.</text>
</comment>
<dbReference type="Proteomes" id="UP001228504">
    <property type="component" value="Unassembled WGS sequence"/>
</dbReference>
<sequence>MKNFKSLKILDKFKHIYEKFGVDYDTMRLIIYTKLTMDCRRTPTILNDNKNIKNKENKLTTALFFYAFFGFFLALMIVIKLNIFVQMSVFFGMFMFFIGTVFISDFSYVLLDVRDKNILSTKAISSKTISAAKITHIFIYILQITLALCGLSIIASIRYGIVFTLIFIVEIILVTLFMILLTTFIYFLILKFFDGEKLKDIINFVQIILSVGIMIFYQLVGRIFNFIDVNTLESPSSLLPYLLPSSWFAAPLQIIDSGHTNNFLIICTALAVILPILSIIIYFKISNSFEDYIQKLNNNSYKGTDKIPFSFKLSKLICKNPTERNFFNFTVNIIRSERTFKLKTYPNLAMAVFFPFLFLFIGIDDFSSIHNAIYELSTSKAYFALYIQLFVLAPVPLMCRYSENYKGSYIYKSVPFTDTSNLYKGVFKGSFYRLIFPTMILAFIPFFIIYPIHMYLNLLAIILSLLIVSLILFKTMDKYFPFSNDFSYNGNTDGIAIYFFGFFLSIVAGILHFSLSFLDYGVYILIGIYLILLILLWNRTFKVNVEKIKY</sequence>
<accession>A0ABT9UU94</accession>
<reference evidence="2 3" key="1">
    <citation type="submission" date="2023-07" db="EMBL/GenBank/DDBJ databases">
        <title>Genomic Encyclopedia of Type Strains, Phase IV (KMG-IV): sequencing the most valuable type-strain genomes for metagenomic binning, comparative biology and taxonomic classification.</title>
        <authorList>
            <person name="Goeker M."/>
        </authorList>
    </citation>
    <scope>NUCLEOTIDE SEQUENCE [LARGE SCALE GENOMIC DNA]</scope>
    <source>
        <strain evidence="2 3">DSM 20694</strain>
    </source>
</reference>
<feature type="transmembrane region" description="Helical" evidence="1">
    <location>
        <begin position="201"/>
        <end position="220"/>
    </location>
</feature>
<feature type="transmembrane region" description="Helical" evidence="1">
    <location>
        <begin position="89"/>
        <end position="113"/>
    </location>
</feature>
<dbReference type="RefSeq" id="WP_307485860.1">
    <property type="nucleotide sequence ID" value="NZ_JAUSUF010000005.1"/>
</dbReference>
<gene>
    <name evidence="2" type="ORF">J2S18_001780</name>
</gene>
<feature type="transmembrane region" description="Helical" evidence="1">
    <location>
        <begin position="494"/>
        <end position="514"/>
    </location>
</feature>
<feature type="transmembrane region" description="Helical" evidence="1">
    <location>
        <begin position="161"/>
        <end position="189"/>
    </location>
</feature>
<feature type="transmembrane region" description="Helical" evidence="1">
    <location>
        <begin position="345"/>
        <end position="363"/>
    </location>
</feature>
<feature type="transmembrane region" description="Helical" evidence="1">
    <location>
        <begin position="431"/>
        <end position="449"/>
    </location>
</feature>
<keyword evidence="1" id="KW-0472">Membrane</keyword>